<dbReference type="EMBL" id="NEVH01010478">
    <property type="protein sequence ID" value="PNF32494.1"/>
    <property type="molecule type" value="Genomic_DNA"/>
</dbReference>
<keyword evidence="5" id="KW-1185">Reference proteome</keyword>
<evidence type="ECO:0000313" key="4">
    <source>
        <dbReference type="EMBL" id="PNF32494.1"/>
    </source>
</evidence>
<dbReference type="InterPro" id="IPR040346">
    <property type="entry name" value="GEX1/Brambleberry"/>
</dbReference>
<organism evidence="4 5">
    <name type="scientific">Cryptotermes secundus</name>
    <dbReference type="NCBI Taxonomy" id="105785"/>
    <lineage>
        <taxon>Eukaryota</taxon>
        <taxon>Metazoa</taxon>
        <taxon>Ecdysozoa</taxon>
        <taxon>Arthropoda</taxon>
        <taxon>Hexapoda</taxon>
        <taxon>Insecta</taxon>
        <taxon>Pterygota</taxon>
        <taxon>Neoptera</taxon>
        <taxon>Polyneoptera</taxon>
        <taxon>Dictyoptera</taxon>
        <taxon>Blattodea</taxon>
        <taxon>Blattoidea</taxon>
        <taxon>Termitoidae</taxon>
        <taxon>Kalotermitidae</taxon>
        <taxon>Cryptotermitinae</taxon>
        <taxon>Cryptotermes</taxon>
    </lineage>
</organism>
<keyword evidence="3" id="KW-0472">Membrane</keyword>
<evidence type="ECO:0000313" key="5">
    <source>
        <dbReference type="Proteomes" id="UP000235965"/>
    </source>
</evidence>
<feature type="coiled-coil region" evidence="1">
    <location>
        <begin position="170"/>
        <end position="197"/>
    </location>
</feature>
<proteinExistence type="predicted"/>
<gene>
    <name evidence="4" type="ORF">B7P43_G03867</name>
</gene>
<feature type="compositionally biased region" description="Basic and acidic residues" evidence="2">
    <location>
        <begin position="444"/>
        <end position="457"/>
    </location>
</feature>
<dbReference type="Proteomes" id="UP000235965">
    <property type="component" value="Unassembled WGS sequence"/>
</dbReference>
<dbReference type="PANTHER" id="PTHR33538:SF1">
    <property type="entry name" value="PROTEIN BRAMBLEBERRY"/>
    <property type="match status" value="1"/>
</dbReference>
<accession>A0A2J7QV84</accession>
<feature type="region of interest" description="Disordered" evidence="2">
    <location>
        <begin position="505"/>
        <end position="533"/>
    </location>
</feature>
<comment type="caution">
    <text evidence="4">The sequence shown here is derived from an EMBL/GenBank/DDBJ whole genome shotgun (WGS) entry which is preliminary data.</text>
</comment>
<feature type="compositionally biased region" description="Polar residues" evidence="2">
    <location>
        <begin position="505"/>
        <end position="515"/>
    </location>
</feature>
<dbReference type="OrthoDB" id="5978806at2759"/>
<keyword evidence="3" id="KW-0812">Transmembrane</keyword>
<dbReference type="AlphaFoldDB" id="A0A2J7QV84"/>
<evidence type="ECO:0000256" key="1">
    <source>
        <dbReference type="SAM" id="Coils"/>
    </source>
</evidence>
<dbReference type="InParanoid" id="A0A2J7QV84"/>
<sequence>MKNLQVVMNIRNSCSDLTEEELAKMSVNLLNCQSAVEGRKHFPCTSSMSLRECTSSMDPVVWNTYHLMNNRARAVCYAARNQQFRALSEMTVNKLMDTAHSQLNMMNSLKEGQEKLESLTASTMESVSHGHQSLMDQQEKLRVTQHNIHDFVALNLRELTREKALIASGHRELAKMMDDVRNKLDEASSDLSSQANERRENHKQLLEDLDTILDHVSLICQRIDHSMQEILAWHEAATAQYSSALYKLSQINVTVNFLLDLLDKTRHELDERLGWLTNLMGDTGNQLDHLYSCVLHFLYLIAGMITAAFIRAPTITRVFLLLIAPLNLAVTYNHGDTAALNFSSMTILILASTAVHYMIQRVLHYWAPRQARPLYSLDGSQPQPMTNGFIPNHLSPVKPIALVLPQRSIIGRLQLFMGNLCRRLNFLASRWTGPTESVSPAVSSREDTPRPDEREHIPTPMPDRNLGEGSGDSDEIAFGKYHFTEGYAYSNNCSSDFPRVRTGISPTLKQRSSTPISPPTPMRTLSRSGTPSHPVLPRPVCRAICRNGQQCRSSASLGSDVCRRHTPLNHRFADTESY</sequence>
<dbReference type="PANTHER" id="PTHR33538">
    <property type="entry name" value="PROTEIN GAMETE EXPRESSED 1"/>
    <property type="match status" value="1"/>
</dbReference>
<evidence type="ECO:0008006" key="6">
    <source>
        <dbReference type="Google" id="ProtNLM"/>
    </source>
</evidence>
<keyword evidence="3" id="KW-1133">Transmembrane helix</keyword>
<feature type="transmembrane region" description="Helical" evidence="3">
    <location>
        <begin position="338"/>
        <end position="359"/>
    </location>
</feature>
<protein>
    <recommendedName>
        <fullName evidence="6">Protein brambleberry</fullName>
    </recommendedName>
</protein>
<reference evidence="4 5" key="1">
    <citation type="submission" date="2017-12" db="EMBL/GenBank/DDBJ databases">
        <title>Hemimetabolous genomes reveal molecular basis of termite eusociality.</title>
        <authorList>
            <person name="Harrison M.C."/>
            <person name="Jongepier E."/>
            <person name="Robertson H.M."/>
            <person name="Arning N."/>
            <person name="Bitard-Feildel T."/>
            <person name="Chao H."/>
            <person name="Childers C.P."/>
            <person name="Dinh H."/>
            <person name="Doddapaneni H."/>
            <person name="Dugan S."/>
            <person name="Gowin J."/>
            <person name="Greiner C."/>
            <person name="Han Y."/>
            <person name="Hu H."/>
            <person name="Hughes D.S.T."/>
            <person name="Huylmans A.-K."/>
            <person name="Kemena C."/>
            <person name="Kremer L.P.M."/>
            <person name="Lee S.L."/>
            <person name="Lopez-Ezquerra A."/>
            <person name="Mallet L."/>
            <person name="Monroy-Kuhn J.M."/>
            <person name="Moser A."/>
            <person name="Murali S.C."/>
            <person name="Muzny D.M."/>
            <person name="Otani S."/>
            <person name="Piulachs M.-D."/>
            <person name="Poelchau M."/>
            <person name="Qu J."/>
            <person name="Schaub F."/>
            <person name="Wada-Katsumata A."/>
            <person name="Worley K.C."/>
            <person name="Xie Q."/>
            <person name="Ylla G."/>
            <person name="Poulsen M."/>
            <person name="Gibbs R.A."/>
            <person name="Schal C."/>
            <person name="Richards S."/>
            <person name="Belles X."/>
            <person name="Korb J."/>
            <person name="Bornberg-Bauer E."/>
        </authorList>
    </citation>
    <scope>NUCLEOTIDE SEQUENCE [LARGE SCALE GENOMIC DNA]</scope>
    <source>
        <tissue evidence="4">Whole body</tissue>
    </source>
</reference>
<dbReference type="STRING" id="105785.A0A2J7QV84"/>
<keyword evidence="1" id="KW-0175">Coiled coil</keyword>
<feature type="transmembrane region" description="Helical" evidence="3">
    <location>
        <begin position="289"/>
        <end position="310"/>
    </location>
</feature>
<evidence type="ECO:0000256" key="3">
    <source>
        <dbReference type="SAM" id="Phobius"/>
    </source>
</evidence>
<evidence type="ECO:0000256" key="2">
    <source>
        <dbReference type="SAM" id="MobiDB-lite"/>
    </source>
</evidence>
<name>A0A2J7QV84_9NEOP</name>
<feature type="region of interest" description="Disordered" evidence="2">
    <location>
        <begin position="434"/>
        <end position="473"/>
    </location>
</feature>